<evidence type="ECO:0000259" key="4">
    <source>
        <dbReference type="PROSITE" id="PS50995"/>
    </source>
</evidence>
<gene>
    <name evidence="5" type="ORF">H9742_06520</name>
</gene>
<evidence type="ECO:0000256" key="1">
    <source>
        <dbReference type="ARBA" id="ARBA00023015"/>
    </source>
</evidence>
<evidence type="ECO:0000256" key="3">
    <source>
        <dbReference type="ARBA" id="ARBA00023163"/>
    </source>
</evidence>
<dbReference type="EMBL" id="DXGH01000036">
    <property type="protein sequence ID" value="HIW81172.1"/>
    <property type="molecule type" value="Genomic_DNA"/>
</dbReference>
<dbReference type="Gene3D" id="1.10.10.10">
    <property type="entry name" value="Winged helix-like DNA-binding domain superfamily/Winged helix DNA-binding domain"/>
    <property type="match status" value="1"/>
</dbReference>
<evidence type="ECO:0000313" key="6">
    <source>
        <dbReference type="Proteomes" id="UP000824265"/>
    </source>
</evidence>
<dbReference type="Pfam" id="PF22381">
    <property type="entry name" value="Staph_reg_Sar_Rot"/>
    <property type="match status" value="1"/>
</dbReference>
<keyword evidence="2" id="KW-0238">DNA-binding</keyword>
<comment type="caution">
    <text evidence="5">The sequence shown here is derived from an EMBL/GenBank/DDBJ whole genome shotgun (WGS) entry which is preliminary data.</text>
</comment>
<protein>
    <submittedName>
        <fullName evidence="5">MarR family transcriptional regulator</fullName>
    </submittedName>
</protein>
<proteinExistence type="predicted"/>
<dbReference type="InterPro" id="IPR000835">
    <property type="entry name" value="HTH_MarR-typ"/>
</dbReference>
<dbReference type="Proteomes" id="UP000824265">
    <property type="component" value="Unassembled WGS sequence"/>
</dbReference>
<dbReference type="PANTHER" id="PTHR33164:SF43">
    <property type="entry name" value="HTH-TYPE TRANSCRIPTIONAL REPRESSOR YETL"/>
    <property type="match status" value="1"/>
</dbReference>
<reference evidence="5" key="2">
    <citation type="submission" date="2021-04" db="EMBL/GenBank/DDBJ databases">
        <authorList>
            <person name="Gilroy R."/>
        </authorList>
    </citation>
    <scope>NUCLEOTIDE SEQUENCE</scope>
    <source>
        <strain evidence="5">CHK195-6426</strain>
    </source>
</reference>
<dbReference type="GO" id="GO:0003700">
    <property type="term" value="F:DNA-binding transcription factor activity"/>
    <property type="evidence" value="ECO:0007669"/>
    <property type="project" value="InterPro"/>
</dbReference>
<keyword evidence="1" id="KW-0805">Transcription regulation</keyword>
<dbReference type="GO" id="GO:0006950">
    <property type="term" value="P:response to stress"/>
    <property type="evidence" value="ECO:0007669"/>
    <property type="project" value="TreeGrafter"/>
</dbReference>
<evidence type="ECO:0000256" key="2">
    <source>
        <dbReference type="ARBA" id="ARBA00023125"/>
    </source>
</evidence>
<reference evidence="5" key="1">
    <citation type="journal article" date="2021" name="PeerJ">
        <title>Extensive microbial diversity within the chicken gut microbiome revealed by metagenomics and culture.</title>
        <authorList>
            <person name="Gilroy R."/>
            <person name="Ravi A."/>
            <person name="Getino M."/>
            <person name="Pursley I."/>
            <person name="Horton D.L."/>
            <person name="Alikhan N.F."/>
            <person name="Baker D."/>
            <person name="Gharbi K."/>
            <person name="Hall N."/>
            <person name="Watson M."/>
            <person name="Adriaenssens E.M."/>
            <person name="Foster-Nyarko E."/>
            <person name="Jarju S."/>
            <person name="Secka A."/>
            <person name="Antonio M."/>
            <person name="Oren A."/>
            <person name="Chaudhuri R.R."/>
            <person name="La Ragione R."/>
            <person name="Hildebrand F."/>
            <person name="Pallen M.J."/>
        </authorList>
    </citation>
    <scope>NUCLEOTIDE SEQUENCE</scope>
    <source>
        <strain evidence="5">CHK195-6426</strain>
    </source>
</reference>
<dbReference type="PANTHER" id="PTHR33164">
    <property type="entry name" value="TRANSCRIPTIONAL REGULATOR, MARR FAMILY"/>
    <property type="match status" value="1"/>
</dbReference>
<dbReference type="InterPro" id="IPR036388">
    <property type="entry name" value="WH-like_DNA-bd_sf"/>
</dbReference>
<accession>A0A9D1R6V9</accession>
<name>A0A9D1R6V9_9FIRM</name>
<dbReference type="SUPFAM" id="SSF46785">
    <property type="entry name" value="Winged helix' DNA-binding domain"/>
    <property type="match status" value="1"/>
</dbReference>
<dbReference type="PROSITE" id="PS50995">
    <property type="entry name" value="HTH_MARR_2"/>
    <property type="match status" value="1"/>
</dbReference>
<sequence length="151" mass="17465">MNTLFDMLTVVYKYKKLYERRCQPIVREYDLRVADIDILYYVAHSGPKNLSKDIVDMGMSKANVSKSVEHLRKKGLVELTEDKEDRRCVHIELTSEAHTVIKEAVKIRRELGQCLLKGVGEADREAVFRVLRQINENMAQELAHSETNRSS</sequence>
<evidence type="ECO:0000313" key="5">
    <source>
        <dbReference type="EMBL" id="HIW81172.1"/>
    </source>
</evidence>
<dbReference type="InterPro" id="IPR039422">
    <property type="entry name" value="MarR/SlyA-like"/>
</dbReference>
<keyword evidence="3" id="KW-0804">Transcription</keyword>
<dbReference type="SMART" id="SM00347">
    <property type="entry name" value="HTH_MARR"/>
    <property type="match status" value="1"/>
</dbReference>
<feature type="domain" description="HTH marR-type" evidence="4">
    <location>
        <begin position="1"/>
        <end position="136"/>
    </location>
</feature>
<dbReference type="AlphaFoldDB" id="A0A9D1R6V9"/>
<organism evidence="5 6">
    <name type="scientific">Candidatus Acetatifactor stercoripullorum</name>
    <dbReference type="NCBI Taxonomy" id="2838414"/>
    <lineage>
        <taxon>Bacteria</taxon>
        <taxon>Bacillati</taxon>
        <taxon>Bacillota</taxon>
        <taxon>Clostridia</taxon>
        <taxon>Lachnospirales</taxon>
        <taxon>Lachnospiraceae</taxon>
        <taxon>Acetatifactor</taxon>
    </lineage>
</organism>
<dbReference type="InterPro" id="IPR055166">
    <property type="entry name" value="Transc_reg_Sar_Rot_HTH"/>
</dbReference>
<dbReference type="InterPro" id="IPR036390">
    <property type="entry name" value="WH_DNA-bd_sf"/>
</dbReference>